<gene>
    <name evidence="2" type="ORF">E1301_Tti010824</name>
</gene>
<protein>
    <submittedName>
        <fullName evidence="2">Uncharacterized protein</fullName>
    </submittedName>
</protein>
<organism evidence="2 3">
    <name type="scientific">Triplophysa tibetana</name>
    <dbReference type="NCBI Taxonomy" id="1572043"/>
    <lineage>
        <taxon>Eukaryota</taxon>
        <taxon>Metazoa</taxon>
        <taxon>Chordata</taxon>
        <taxon>Craniata</taxon>
        <taxon>Vertebrata</taxon>
        <taxon>Euteleostomi</taxon>
        <taxon>Actinopterygii</taxon>
        <taxon>Neopterygii</taxon>
        <taxon>Teleostei</taxon>
        <taxon>Ostariophysi</taxon>
        <taxon>Cypriniformes</taxon>
        <taxon>Nemacheilidae</taxon>
        <taxon>Triplophysa</taxon>
    </lineage>
</organism>
<evidence type="ECO:0000256" key="1">
    <source>
        <dbReference type="SAM" id="Coils"/>
    </source>
</evidence>
<evidence type="ECO:0000313" key="2">
    <source>
        <dbReference type="EMBL" id="KAA0703068.1"/>
    </source>
</evidence>
<dbReference type="EMBL" id="SOYY01000024">
    <property type="protein sequence ID" value="KAA0703068.1"/>
    <property type="molecule type" value="Genomic_DNA"/>
</dbReference>
<keyword evidence="3" id="KW-1185">Reference proteome</keyword>
<dbReference type="Proteomes" id="UP000324632">
    <property type="component" value="Chromosome 24"/>
</dbReference>
<comment type="caution">
    <text evidence="2">The sequence shown here is derived from an EMBL/GenBank/DDBJ whole genome shotgun (WGS) entry which is preliminary data.</text>
</comment>
<dbReference type="AlphaFoldDB" id="A0A5A9N1J2"/>
<accession>A0A5A9N1J2</accession>
<reference evidence="2 3" key="1">
    <citation type="journal article" date="2019" name="Mol. Ecol. Resour.">
        <title>Chromosome-level genome assembly of Triplophysa tibetana, a fish adapted to the harsh high-altitude environment of the Tibetan Plateau.</title>
        <authorList>
            <person name="Yang X."/>
            <person name="Liu H."/>
            <person name="Ma Z."/>
            <person name="Zou Y."/>
            <person name="Zou M."/>
            <person name="Mao Y."/>
            <person name="Li X."/>
            <person name="Wang H."/>
            <person name="Chen T."/>
            <person name="Wang W."/>
            <person name="Yang R."/>
        </authorList>
    </citation>
    <scope>NUCLEOTIDE SEQUENCE [LARGE SCALE GENOMIC DNA]</scope>
    <source>
        <strain evidence="2">TTIB1903HZAU</strain>
        <tissue evidence="2">Muscle</tissue>
    </source>
</reference>
<feature type="coiled-coil region" evidence="1">
    <location>
        <begin position="79"/>
        <end position="145"/>
    </location>
</feature>
<keyword evidence="1" id="KW-0175">Coiled coil</keyword>
<proteinExistence type="predicted"/>
<feature type="coiled-coil region" evidence="1">
    <location>
        <begin position="181"/>
        <end position="243"/>
    </location>
</feature>
<sequence>MSQHYLSSANDLQSMEAITKLMQEGIWSLSDMCTSLFNAHVDPVTDMCSNFQQIKGHIVRADRCLKESERLLKGKLTGLDECMVRLKKEQKHVRQEKQEKSLTIETLHRRKTSAEESLNASNAAVKQAERNQEAAEYELEKSEELKTSGKLVAIAGAVITVVPVVGWLAGPPIFCDGINTIVKAEYAIVNAKNEVKEYMSQVWKHTQNIKDYRSRISKTQNEIERTNQTLSNVQSNIEWLQQRLVAIGEIQHNFRRAVYHVNILSGRVNVLESHTGGCIYWEPVIKIIQEVGNAVITIANNQLLNGQNVPALINTLSENIRGLKALCTTPDHPEYVGYY</sequence>
<dbReference type="Gene3D" id="1.20.1170.10">
    <property type="match status" value="1"/>
</dbReference>
<name>A0A5A9N1J2_9TELE</name>
<evidence type="ECO:0000313" key="3">
    <source>
        <dbReference type="Proteomes" id="UP000324632"/>
    </source>
</evidence>